<dbReference type="AlphaFoldDB" id="A0A3S4I063"/>
<dbReference type="GO" id="GO:0009279">
    <property type="term" value="C:cell outer membrane"/>
    <property type="evidence" value="ECO:0007669"/>
    <property type="project" value="UniProtKB-SubCell"/>
</dbReference>
<dbReference type="InterPro" id="IPR036942">
    <property type="entry name" value="Beta-barrel_TonB_sf"/>
</dbReference>
<sequence length="126" mass="13870">MPNWACALTIVSKLSLIFNSVDIKADDPGGLTESEWKADPQQAPRAEQYNTRKTIKQTQAGLRYERQLSAQDDIQRGWPTPESGKPRNTRSIPLVAQLKPAQAGGRNYHCNATIRALIPAGLTGEN</sequence>
<proteinExistence type="predicted"/>
<dbReference type="Gene3D" id="2.40.170.20">
    <property type="entry name" value="TonB-dependent receptor, beta-barrel domain"/>
    <property type="match status" value="1"/>
</dbReference>
<evidence type="ECO:0000256" key="4">
    <source>
        <dbReference type="SAM" id="MobiDB-lite"/>
    </source>
</evidence>
<organism evidence="5 6">
    <name type="scientific">Salmonella enterica I</name>
    <dbReference type="NCBI Taxonomy" id="59201"/>
    <lineage>
        <taxon>Bacteria</taxon>
        <taxon>Pseudomonadati</taxon>
        <taxon>Pseudomonadota</taxon>
        <taxon>Gammaproteobacteria</taxon>
        <taxon>Enterobacterales</taxon>
        <taxon>Enterobacteriaceae</taxon>
        <taxon>Salmonella</taxon>
    </lineage>
</organism>
<dbReference type="EMBL" id="LR134190">
    <property type="protein sequence ID" value="VEB59396.1"/>
    <property type="molecule type" value="Genomic_DNA"/>
</dbReference>
<evidence type="ECO:0000313" key="6">
    <source>
        <dbReference type="Proteomes" id="UP000269208"/>
    </source>
</evidence>
<feature type="region of interest" description="Disordered" evidence="4">
    <location>
        <begin position="28"/>
        <end position="93"/>
    </location>
</feature>
<evidence type="ECO:0000256" key="3">
    <source>
        <dbReference type="ARBA" id="ARBA00023237"/>
    </source>
</evidence>
<comment type="subcellular location">
    <subcellularLocation>
        <location evidence="1">Cell outer membrane</location>
    </subcellularLocation>
</comment>
<protein>
    <submittedName>
        <fullName evidence="5">TonB-dependent receptor YncD</fullName>
    </submittedName>
</protein>
<evidence type="ECO:0000313" key="5">
    <source>
        <dbReference type="EMBL" id="VEB59396.1"/>
    </source>
</evidence>
<evidence type="ECO:0000256" key="1">
    <source>
        <dbReference type="ARBA" id="ARBA00004442"/>
    </source>
</evidence>
<keyword evidence="5" id="KW-0675">Receptor</keyword>
<keyword evidence="3" id="KW-0998">Cell outer membrane</keyword>
<evidence type="ECO:0000256" key="2">
    <source>
        <dbReference type="ARBA" id="ARBA00023136"/>
    </source>
</evidence>
<accession>A0A3S4I063</accession>
<name>A0A3S4I063_SALET</name>
<gene>
    <name evidence="5" type="ORF">NCTC6754_05900</name>
</gene>
<reference evidence="5 6" key="1">
    <citation type="submission" date="2018-12" db="EMBL/GenBank/DDBJ databases">
        <authorList>
            <consortium name="Pathogen Informatics"/>
        </authorList>
    </citation>
    <scope>NUCLEOTIDE SEQUENCE [LARGE SCALE GENOMIC DNA]</scope>
    <source>
        <strain evidence="5 6">NCTC6754</strain>
    </source>
</reference>
<keyword evidence="2" id="KW-0472">Membrane</keyword>
<dbReference type="Proteomes" id="UP000269208">
    <property type="component" value="Chromosome"/>
</dbReference>
<feature type="compositionally biased region" description="Polar residues" evidence="4">
    <location>
        <begin position="48"/>
        <end position="60"/>
    </location>
</feature>